<dbReference type="AlphaFoldDB" id="A0A8J3BQE1"/>
<dbReference type="Proteomes" id="UP000612329">
    <property type="component" value="Unassembled WGS sequence"/>
</dbReference>
<proteinExistence type="predicted"/>
<organism evidence="1 2">
    <name type="scientific">Yeosuana aromativorans</name>
    <dbReference type="NCBI Taxonomy" id="288019"/>
    <lineage>
        <taxon>Bacteria</taxon>
        <taxon>Pseudomonadati</taxon>
        <taxon>Bacteroidota</taxon>
        <taxon>Flavobacteriia</taxon>
        <taxon>Flavobacteriales</taxon>
        <taxon>Flavobacteriaceae</taxon>
        <taxon>Yeosuana</taxon>
    </lineage>
</organism>
<reference evidence="1" key="2">
    <citation type="submission" date="2020-09" db="EMBL/GenBank/DDBJ databases">
        <authorList>
            <person name="Sun Q."/>
            <person name="Ohkuma M."/>
        </authorList>
    </citation>
    <scope>NUCLEOTIDE SEQUENCE</scope>
    <source>
        <strain evidence="1">JCM 12862</strain>
    </source>
</reference>
<dbReference type="RefSeq" id="WP_188653095.1">
    <property type="nucleotide sequence ID" value="NZ_BMNR01000005.1"/>
</dbReference>
<evidence type="ECO:0000313" key="2">
    <source>
        <dbReference type="Proteomes" id="UP000612329"/>
    </source>
</evidence>
<protein>
    <submittedName>
        <fullName evidence="1">Uncharacterized protein</fullName>
    </submittedName>
</protein>
<sequence>MSFSQNSSESEVFKKIIDHEIGKGILGIYIQCEKPKTFFDQKDFKEQTGLEVPENILKEIEINGTKSSDGIWNSDLMRELNYGSDFIKTKKCLTKKDVEQLFIKTKKRQNIVSISEPLFDNNYENCVVSVSYWKFTGSAYGHKYFLKKVYGVWTVIVEYGMWMT</sequence>
<comment type="caution">
    <text evidence="1">The sequence shown here is derived from an EMBL/GenBank/DDBJ whole genome shotgun (WGS) entry which is preliminary data.</text>
</comment>
<dbReference type="EMBL" id="BMNR01000005">
    <property type="protein sequence ID" value="GGK27623.1"/>
    <property type="molecule type" value="Genomic_DNA"/>
</dbReference>
<accession>A0A8J3BQE1</accession>
<name>A0A8J3BQE1_9FLAO</name>
<keyword evidence="2" id="KW-1185">Reference proteome</keyword>
<evidence type="ECO:0000313" key="1">
    <source>
        <dbReference type="EMBL" id="GGK27623.1"/>
    </source>
</evidence>
<reference evidence="1" key="1">
    <citation type="journal article" date="2014" name="Int. J. Syst. Evol. Microbiol.">
        <title>Complete genome sequence of Corynebacterium casei LMG S-19264T (=DSM 44701T), isolated from a smear-ripened cheese.</title>
        <authorList>
            <consortium name="US DOE Joint Genome Institute (JGI-PGF)"/>
            <person name="Walter F."/>
            <person name="Albersmeier A."/>
            <person name="Kalinowski J."/>
            <person name="Ruckert C."/>
        </authorList>
    </citation>
    <scope>NUCLEOTIDE SEQUENCE</scope>
    <source>
        <strain evidence="1">JCM 12862</strain>
    </source>
</reference>
<gene>
    <name evidence="1" type="ORF">GCM10007962_22340</name>
</gene>